<name>A0AAE4C7X7_9ACTN</name>
<dbReference type="Gene3D" id="3.30.450.180">
    <property type="match status" value="1"/>
</dbReference>
<dbReference type="EMBL" id="JAVDYB010000001">
    <property type="protein sequence ID" value="MDR7274047.1"/>
    <property type="molecule type" value="Genomic_DNA"/>
</dbReference>
<dbReference type="PANTHER" id="PTHR35010">
    <property type="entry name" value="BLL4672 PROTEIN-RELATED"/>
    <property type="match status" value="1"/>
</dbReference>
<keyword evidence="4" id="KW-1185">Reference proteome</keyword>
<feature type="domain" description="MmyB-like transcription regulator ligand binding" evidence="2">
    <location>
        <begin position="57"/>
        <end position="224"/>
    </location>
</feature>
<reference evidence="3" key="1">
    <citation type="submission" date="2023-07" db="EMBL/GenBank/DDBJ databases">
        <title>Sequencing the genomes of 1000 actinobacteria strains.</title>
        <authorList>
            <person name="Klenk H.-P."/>
        </authorList>
    </citation>
    <scope>NUCLEOTIDE SEQUENCE</scope>
    <source>
        <strain evidence="3">DSM 44707</strain>
    </source>
</reference>
<comment type="caution">
    <text evidence="3">The sequence shown here is derived from an EMBL/GenBank/DDBJ whole genome shotgun (WGS) entry which is preliminary data.</text>
</comment>
<dbReference type="InterPro" id="IPR041413">
    <property type="entry name" value="MLTR_LBD"/>
</dbReference>
<proteinExistence type="predicted"/>
<gene>
    <name evidence="3" type="ORF">J2S41_000825</name>
</gene>
<evidence type="ECO:0000313" key="3">
    <source>
        <dbReference type="EMBL" id="MDR7274047.1"/>
    </source>
</evidence>
<dbReference type="Proteomes" id="UP001183643">
    <property type="component" value="Unassembled WGS sequence"/>
</dbReference>
<organism evidence="3 4">
    <name type="scientific">Catenuloplanes atrovinosus</name>
    <dbReference type="NCBI Taxonomy" id="137266"/>
    <lineage>
        <taxon>Bacteria</taxon>
        <taxon>Bacillati</taxon>
        <taxon>Actinomycetota</taxon>
        <taxon>Actinomycetes</taxon>
        <taxon>Micromonosporales</taxon>
        <taxon>Micromonosporaceae</taxon>
        <taxon>Catenuloplanes</taxon>
    </lineage>
</organism>
<dbReference type="Pfam" id="PF17765">
    <property type="entry name" value="MLTR_LBD"/>
    <property type="match status" value="1"/>
</dbReference>
<sequence>MSTVYYARLERQRGSQPSVRMVAAIAQGLHLTLDERDHLFVLTGHNPPARGEADDHIRPGLLHVFDRLSDTPAEIVNEIGMTLRQNVLGAALTGDTTSYTGFARSLAYRWFTDPEARQRYRQDDHTYLARLLVSRARTVAALRGSGSRAARLANLLFARSPEFRKLWNSHERSVQQNDIIYFAHPQVGALELCCQQLIDPRQNHSLLVYTATPCSESHDRLHLLSVIGTQVFPQSSPQDESRYIFPEWDDPGTSE</sequence>
<evidence type="ECO:0000256" key="1">
    <source>
        <dbReference type="SAM" id="MobiDB-lite"/>
    </source>
</evidence>
<accession>A0AAE4C7X7</accession>
<dbReference type="PANTHER" id="PTHR35010:SF2">
    <property type="entry name" value="BLL4672 PROTEIN"/>
    <property type="match status" value="1"/>
</dbReference>
<feature type="region of interest" description="Disordered" evidence="1">
    <location>
        <begin position="233"/>
        <end position="255"/>
    </location>
</feature>
<evidence type="ECO:0000313" key="4">
    <source>
        <dbReference type="Proteomes" id="UP001183643"/>
    </source>
</evidence>
<dbReference type="AlphaFoldDB" id="A0AAE4C7X7"/>
<evidence type="ECO:0000259" key="2">
    <source>
        <dbReference type="Pfam" id="PF17765"/>
    </source>
</evidence>
<protein>
    <submittedName>
        <fullName evidence="3">Transcriptional regulator with XRE-family HTH domain</fullName>
    </submittedName>
</protein>